<comment type="caution">
    <text evidence="2">The sequence shown here is derived from an EMBL/GenBank/DDBJ whole genome shotgun (WGS) entry which is preliminary data.</text>
</comment>
<gene>
    <name evidence="2" type="ORF">I8E28_16275</name>
</gene>
<protein>
    <submittedName>
        <fullName evidence="2">Uncharacterized protein</fullName>
    </submittedName>
</protein>
<evidence type="ECO:0000313" key="2">
    <source>
        <dbReference type="EMBL" id="MBK0394160.1"/>
    </source>
</evidence>
<organism evidence="2 3">
    <name type="scientific">Ramlibacter algicola</name>
    <dbReference type="NCBI Taxonomy" id="2795217"/>
    <lineage>
        <taxon>Bacteria</taxon>
        <taxon>Pseudomonadati</taxon>
        <taxon>Pseudomonadota</taxon>
        <taxon>Betaproteobacteria</taxon>
        <taxon>Burkholderiales</taxon>
        <taxon>Comamonadaceae</taxon>
        <taxon>Ramlibacter</taxon>
    </lineage>
</organism>
<reference evidence="2" key="1">
    <citation type="submission" date="2020-12" db="EMBL/GenBank/DDBJ databases">
        <title>Ramlibacter sp. nov., isolated from a freshwater alga, Cryptomonas.</title>
        <authorList>
            <person name="Kim H.M."/>
            <person name="Jeon C.O."/>
        </authorList>
    </citation>
    <scope>NUCLEOTIDE SEQUENCE</scope>
    <source>
        <strain evidence="2">CrO1</strain>
    </source>
</reference>
<feature type="compositionally biased region" description="Basic residues" evidence="1">
    <location>
        <begin position="32"/>
        <end position="42"/>
    </location>
</feature>
<sequence>MHQSPQKQIGTRRDRNTVYAAFDLADDDDRRVHRVPVLKTRKSQWQDDAPRGQRGPRQHPRG</sequence>
<dbReference type="AlphaFoldDB" id="A0A934Q0X4"/>
<dbReference type="RefSeq" id="WP_200789162.1">
    <property type="nucleotide sequence ID" value="NZ_JAEDAO010000001.1"/>
</dbReference>
<dbReference type="Proteomes" id="UP000617041">
    <property type="component" value="Unassembled WGS sequence"/>
</dbReference>
<proteinExistence type="predicted"/>
<evidence type="ECO:0000313" key="3">
    <source>
        <dbReference type="Proteomes" id="UP000617041"/>
    </source>
</evidence>
<evidence type="ECO:0000256" key="1">
    <source>
        <dbReference type="SAM" id="MobiDB-lite"/>
    </source>
</evidence>
<feature type="region of interest" description="Disordered" evidence="1">
    <location>
        <begin position="27"/>
        <end position="62"/>
    </location>
</feature>
<accession>A0A934Q0X4</accession>
<name>A0A934Q0X4_9BURK</name>
<keyword evidence="3" id="KW-1185">Reference proteome</keyword>
<dbReference type="EMBL" id="JAEDAO010000001">
    <property type="protein sequence ID" value="MBK0394160.1"/>
    <property type="molecule type" value="Genomic_DNA"/>
</dbReference>